<evidence type="ECO:0000256" key="2">
    <source>
        <dbReference type="ARBA" id="ARBA00022475"/>
    </source>
</evidence>
<dbReference type="Proteomes" id="UP000823941">
    <property type="component" value="Chromosome 23"/>
</dbReference>
<dbReference type="SUPFAM" id="SSF53850">
    <property type="entry name" value="Periplasmic binding protein-like II"/>
    <property type="match status" value="1"/>
</dbReference>
<evidence type="ECO:0000256" key="3">
    <source>
        <dbReference type="ARBA" id="ARBA00022692"/>
    </source>
</evidence>
<keyword evidence="9" id="KW-0732">Signal</keyword>
<feature type="chain" id="PRO_5047009052" description="Ionotropic receptor" evidence="9">
    <location>
        <begin position="17"/>
        <end position="554"/>
    </location>
</feature>
<gene>
    <name evidence="10" type="ORF">JYU34_017707</name>
</gene>
<keyword evidence="11" id="KW-1185">Reference proteome</keyword>
<keyword evidence="2" id="KW-1003">Cell membrane</keyword>
<evidence type="ECO:0000256" key="5">
    <source>
        <dbReference type="ARBA" id="ARBA00023136"/>
    </source>
</evidence>
<sequence length="554" mass="63379">MIKILLLALLAQNAMCLDPSNALYSEVFAYHNETSYKAQFAYKVVSKLHRSFRQWFFTIIFCEFTYFENRIVKYAETLNNPVLLLNSCPATDRVKIKPKIDTHGETAYIVSSDEITPEINEFVIRALVRTGVWKPRSAVIFVINVPVEVDSYFYHTMKTHFQLLWSNRITNSVLVVWNEHLRLYTFNPYFDEVREVTYQKDITKLLAKQYNNLYGKELRLSVFKKIFVYDDPGPVKCNSRLTTTVMQFLNATCNPVAPRDGATVGALLDNGTATGSMLDLIDGFTEMELSSRILQNNYYGYIDTTYPLLQDELCFLVEKSSTQSNFMSTIKLLTPNALLGFAAIGIITSAITYPRSKPDINTLSDLAKSNLILAVHHRHISLFEASLSPNYQDLLLSPMEVFSDKQFKDAIDNRKFQYAMLMRKSDAQFISRKISNMKDGRPLFHTVLECPLPCFIVYGLEYGSPYLPILNNLLHHLNQAGILNYWTASEESVLYQTHSQILYAAGEVQGQKALNMENLREVFYVWLIGLFISVIGLISEIGYHALSVSHVRTR</sequence>
<accession>A0ABQ7Q1R2</accession>
<proteinExistence type="predicted"/>
<keyword evidence="4 8" id="KW-1133">Transmembrane helix</keyword>
<evidence type="ECO:0000313" key="11">
    <source>
        <dbReference type="Proteomes" id="UP000823941"/>
    </source>
</evidence>
<reference evidence="10 11" key="1">
    <citation type="submission" date="2021-06" db="EMBL/GenBank/DDBJ databases">
        <title>A haploid diamondback moth (Plutella xylostella L.) genome assembly resolves 31 chromosomes and identifies a diamide resistance mutation.</title>
        <authorList>
            <person name="Ward C.M."/>
            <person name="Perry K.D."/>
            <person name="Baker G."/>
            <person name="Powis K."/>
            <person name="Heckel D.G."/>
            <person name="Baxter S.W."/>
        </authorList>
    </citation>
    <scope>NUCLEOTIDE SEQUENCE [LARGE SCALE GENOMIC DNA]</scope>
    <source>
        <strain evidence="10 11">LV</strain>
        <tissue evidence="10">Single pupa</tissue>
    </source>
</reference>
<comment type="caution">
    <text evidence="10">The sequence shown here is derived from an EMBL/GenBank/DDBJ whole genome shotgun (WGS) entry which is preliminary data.</text>
</comment>
<keyword evidence="3 8" id="KW-0812">Transmembrane</keyword>
<keyword evidence="5 8" id="KW-0472">Membrane</keyword>
<evidence type="ECO:0008006" key="12">
    <source>
        <dbReference type="Google" id="ProtNLM"/>
    </source>
</evidence>
<keyword evidence="6" id="KW-0675">Receptor</keyword>
<keyword evidence="7" id="KW-0325">Glycoprotein</keyword>
<comment type="subcellular location">
    <subcellularLocation>
        <location evidence="1">Cell membrane</location>
        <topology evidence="1">Multi-pass membrane protein</topology>
    </subcellularLocation>
</comment>
<dbReference type="PANTHER" id="PTHR42643">
    <property type="entry name" value="IONOTROPIC RECEPTOR 20A-RELATED"/>
    <property type="match status" value="1"/>
</dbReference>
<name>A0ABQ7Q1R2_PLUXY</name>
<feature type="signal peptide" evidence="9">
    <location>
        <begin position="1"/>
        <end position="16"/>
    </location>
</feature>
<dbReference type="EMBL" id="JAHIBW010000023">
    <property type="protein sequence ID" value="KAG7299166.1"/>
    <property type="molecule type" value="Genomic_DNA"/>
</dbReference>
<feature type="transmembrane region" description="Helical" evidence="8">
    <location>
        <begin position="523"/>
        <end position="546"/>
    </location>
</feature>
<evidence type="ECO:0000256" key="9">
    <source>
        <dbReference type="SAM" id="SignalP"/>
    </source>
</evidence>
<evidence type="ECO:0000256" key="6">
    <source>
        <dbReference type="ARBA" id="ARBA00023170"/>
    </source>
</evidence>
<evidence type="ECO:0000313" key="10">
    <source>
        <dbReference type="EMBL" id="KAG7299166.1"/>
    </source>
</evidence>
<evidence type="ECO:0000256" key="7">
    <source>
        <dbReference type="ARBA" id="ARBA00023180"/>
    </source>
</evidence>
<protein>
    <recommendedName>
        <fullName evidence="12">Ionotropic receptor</fullName>
    </recommendedName>
</protein>
<evidence type="ECO:0000256" key="8">
    <source>
        <dbReference type="SAM" id="Phobius"/>
    </source>
</evidence>
<evidence type="ECO:0000256" key="4">
    <source>
        <dbReference type="ARBA" id="ARBA00022989"/>
    </source>
</evidence>
<dbReference type="InterPro" id="IPR052192">
    <property type="entry name" value="Insect_Ionotropic_Sensory_Rcpt"/>
</dbReference>
<organism evidence="10 11">
    <name type="scientific">Plutella xylostella</name>
    <name type="common">Diamondback moth</name>
    <name type="synonym">Plutella maculipennis</name>
    <dbReference type="NCBI Taxonomy" id="51655"/>
    <lineage>
        <taxon>Eukaryota</taxon>
        <taxon>Metazoa</taxon>
        <taxon>Ecdysozoa</taxon>
        <taxon>Arthropoda</taxon>
        <taxon>Hexapoda</taxon>
        <taxon>Insecta</taxon>
        <taxon>Pterygota</taxon>
        <taxon>Neoptera</taxon>
        <taxon>Endopterygota</taxon>
        <taxon>Lepidoptera</taxon>
        <taxon>Glossata</taxon>
        <taxon>Ditrysia</taxon>
        <taxon>Yponomeutoidea</taxon>
        <taxon>Plutellidae</taxon>
        <taxon>Plutella</taxon>
    </lineage>
</organism>
<evidence type="ECO:0000256" key="1">
    <source>
        <dbReference type="ARBA" id="ARBA00004651"/>
    </source>
</evidence>
<dbReference type="PANTHER" id="PTHR42643:SF39">
    <property type="entry name" value="IONOTROPIC RECEPTOR 56A-RELATED"/>
    <property type="match status" value="1"/>
</dbReference>